<evidence type="ECO:0000313" key="2">
    <source>
        <dbReference type="Proteomes" id="UP000635071"/>
    </source>
</evidence>
<proteinExistence type="predicted"/>
<name>A0A917A1M3_9SPHN</name>
<protein>
    <recommendedName>
        <fullName evidence="3">DUF3047 domain-containing protein</fullName>
    </recommendedName>
</protein>
<accession>A0A917A1M3</accession>
<evidence type="ECO:0000313" key="1">
    <source>
        <dbReference type="EMBL" id="GGE22374.1"/>
    </source>
</evidence>
<dbReference type="InterPro" id="IPR021409">
    <property type="entry name" value="DUF3047"/>
</dbReference>
<dbReference type="Proteomes" id="UP000635071">
    <property type="component" value="Unassembled WGS sequence"/>
</dbReference>
<dbReference type="EMBL" id="BMJM01000021">
    <property type="protein sequence ID" value="GGE22374.1"/>
    <property type="molecule type" value="Genomic_DNA"/>
</dbReference>
<gene>
    <name evidence="1" type="ORF">GCM10011529_31210</name>
</gene>
<dbReference type="Pfam" id="PF11249">
    <property type="entry name" value="DUF3047"/>
    <property type="match status" value="1"/>
</dbReference>
<comment type="caution">
    <text evidence="1">The sequence shown here is derived from an EMBL/GenBank/DDBJ whole genome shotgun (WGS) entry which is preliminary data.</text>
</comment>
<sequence>MALAAFALPAFAQPAPNLAPAVKPGLAVPPEGWAYLPELAVLGPADIYRIAPAARGAPGPKRRMHVHTKKNVGILTRDVDVPLTAATTLQWRWKVDQIPSKLPETASANHDYFSIAVKFENGKDLTYMWSASLVEGFGFECPLPGWTGREYHVVVRSDTRDVGKWLAERRNVAADYAKYAGGPMPGRIVQVWFIANTIIQQGEANASFGDIVLTPDAAAKPLVVF</sequence>
<evidence type="ECO:0008006" key="3">
    <source>
        <dbReference type="Google" id="ProtNLM"/>
    </source>
</evidence>
<reference evidence="1" key="2">
    <citation type="submission" date="2020-09" db="EMBL/GenBank/DDBJ databases">
        <authorList>
            <person name="Sun Q."/>
            <person name="Zhou Y."/>
        </authorList>
    </citation>
    <scope>NUCLEOTIDE SEQUENCE</scope>
    <source>
        <strain evidence="1">CGMCC 1.15519</strain>
    </source>
</reference>
<dbReference type="AlphaFoldDB" id="A0A917A1M3"/>
<reference evidence="1" key="1">
    <citation type="journal article" date="2014" name="Int. J. Syst. Evol. Microbiol.">
        <title>Complete genome sequence of Corynebacterium casei LMG S-19264T (=DSM 44701T), isolated from a smear-ripened cheese.</title>
        <authorList>
            <consortium name="US DOE Joint Genome Institute (JGI-PGF)"/>
            <person name="Walter F."/>
            <person name="Albersmeier A."/>
            <person name="Kalinowski J."/>
            <person name="Ruckert C."/>
        </authorList>
    </citation>
    <scope>NUCLEOTIDE SEQUENCE</scope>
    <source>
        <strain evidence="1">CGMCC 1.15519</strain>
    </source>
</reference>
<keyword evidence="2" id="KW-1185">Reference proteome</keyword>
<organism evidence="1 2">
    <name type="scientific">Sandarakinorhabdus glacialis</name>
    <dbReference type="NCBI Taxonomy" id="1614636"/>
    <lineage>
        <taxon>Bacteria</taxon>
        <taxon>Pseudomonadati</taxon>
        <taxon>Pseudomonadota</taxon>
        <taxon>Alphaproteobacteria</taxon>
        <taxon>Sphingomonadales</taxon>
        <taxon>Sphingosinicellaceae</taxon>
        <taxon>Sandarakinorhabdus</taxon>
    </lineage>
</organism>